<reference evidence="2" key="2">
    <citation type="journal article" date="2021" name="Microbiome">
        <title>Successional dynamics and alternative stable states in a saline activated sludge microbial community over 9 years.</title>
        <authorList>
            <person name="Wang Y."/>
            <person name="Ye J."/>
            <person name="Ju F."/>
            <person name="Liu L."/>
            <person name="Boyd J.A."/>
            <person name="Deng Y."/>
            <person name="Parks D.H."/>
            <person name="Jiang X."/>
            <person name="Yin X."/>
            <person name="Woodcroft B.J."/>
            <person name="Tyson G.W."/>
            <person name="Hugenholtz P."/>
            <person name="Polz M.F."/>
            <person name="Zhang T."/>
        </authorList>
    </citation>
    <scope>NUCLEOTIDE SEQUENCE</scope>
    <source>
        <strain evidence="2">HKST-UBA10</strain>
    </source>
</reference>
<dbReference type="Proteomes" id="UP000782843">
    <property type="component" value="Unassembled WGS sequence"/>
</dbReference>
<dbReference type="InterPro" id="IPR036237">
    <property type="entry name" value="Xyl_isomerase-like_sf"/>
</dbReference>
<evidence type="ECO:0000259" key="1">
    <source>
        <dbReference type="Pfam" id="PF01261"/>
    </source>
</evidence>
<evidence type="ECO:0000313" key="2">
    <source>
        <dbReference type="EMBL" id="MCA9382500.1"/>
    </source>
</evidence>
<comment type="caution">
    <text evidence="2">The sequence shown here is derived from an EMBL/GenBank/DDBJ whole genome shotgun (WGS) entry which is preliminary data.</text>
</comment>
<gene>
    <name evidence="2" type="ORF">KC660_03785</name>
</gene>
<dbReference type="SUPFAM" id="SSF51658">
    <property type="entry name" value="Xylose isomerase-like"/>
    <property type="match status" value="1"/>
</dbReference>
<proteinExistence type="predicted"/>
<organism evidence="2 3">
    <name type="scientific">Candidatus Dojkabacteria bacterium</name>
    <dbReference type="NCBI Taxonomy" id="2099670"/>
    <lineage>
        <taxon>Bacteria</taxon>
        <taxon>Candidatus Dojkabacteria</taxon>
    </lineage>
</organism>
<protein>
    <submittedName>
        <fullName evidence="2">Sugar phosphate isomerase/epimerase</fullName>
    </submittedName>
</protein>
<dbReference type="InterPro" id="IPR050312">
    <property type="entry name" value="IolE/XylAMocC-like"/>
</dbReference>
<reference evidence="2" key="1">
    <citation type="submission" date="2020-04" db="EMBL/GenBank/DDBJ databases">
        <authorList>
            <person name="Zhang T."/>
        </authorList>
    </citation>
    <scope>NUCLEOTIDE SEQUENCE</scope>
    <source>
        <strain evidence="2">HKST-UBA10</strain>
    </source>
</reference>
<dbReference type="EMBL" id="JAGQLG010000152">
    <property type="protein sequence ID" value="MCA9382500.1"/>
    <property type="molecule type" value="Genomic_DNA"/>
</dbReference>
<dbReference type="AlphaFoldDB" id="A0A955RIL1"/>
<dbReference type="GO" id="GO:0016853">
    <property type="term" value="F:isomerase activity"/>
    <property type="evidence" value="ECO:0007669"/>
    <property type="project" value="UniProtKB-KW"/>
</dbReference>
<dbReference type="Gene3D" id="3.20.20.150">
    <property type="entry name" value="Divalent-metal-dependent TIM barrel enzymes"/>
    <property type="match status" value="1"/>
</dbReference>
<dbReference type="PANTHER" id="PTHR12110">
    <property type="entry name" value="HYDROXYPYRUVATE ISOMERASE"/>
    <property type="match status" value="1"/>
</dbReference>
<keyword evidence="2" id="KW-0413">Isomerase</keyword>
<dbReference type="PANTHER" id="PTHR12110:SF21">
    <property type="entry name" value="XYLOSE ISOMERASE-LIKE TIM BARREL DOMAIN-CONTAINING PROTEIN"/>
    <property type="match status" value="1"/>
</dbReference>
<feature type="domain" description="Xylose isomerase-like TIM barrel" evidence="1">
    <location>
        <begin position="62"/>
        <end position="276"/>
    </location>
</feature>
<name>A0A955RIL1_9BACT</name>
<dbReference type="InterPro" id="IPR013022">
    <property type="entry name" value="Xyl_isomerase-like_TIM-brl"/>
</dbReference>
<dbReference type="Pfam" id="PF01261">
    <property type="entry name" value="AP_endonuc_2"/>
    <property type="match status" value="1"/>
</dbReference>
<evidence type="ECO:0000313" key="3">
    <source>
        <dbReference type="Proteomes" id="UP000782843"/>
    </source>
</evidence>
<sequence>MKINIGISFTSHLRELLSDQTEEKDLRSNYLNAIEDFLTFVKGNKLNTIELGSFPPYDGVLLNEIASEIANMTEGMSISFHLPAWEVNIAALNEGIRNAALSETISQIELCNRMGISRVCIHPGSYGSMTSFYKGFPSLIKEHCETSVKELLKVAENNKMELLVENIPFGSPYYRDPIDFEPLVAEGAGFLLDTAHAITSGNDPLEFVNKFGDKIKEVHLVDGFTHKPDTHLPLGDGEVNFKSLFVELEKINFTGPYMIELVSTDDVLQSLKYIKDLGIEYY</sequence>
<accession>A0A955RIL1</accession>